<keyword evidence="1" id="KW-0472">Membrane</keyword>
<evidence type="ECO:0000256" key="1">
    <source>
        <dbReference type="SAM" id="Phobius"/>
    </source>
</evidence>
<evidence type="ECO:0000313" key="2">
    <source>
        <dbReference type="EMBL" id="OMO98255.1"/>
    </source>
</evidence>
<gene>
    <name evidence="2" type="ORF">COLO4_14039</name>
</gene>
<keyword evidence="3" id="KW-1185">Reference proteome</keyword>
<sequence length="195" mass="22348">MLECDSPSFGDLPPLMVGDLPCSMESSFCNLPPSMVSILQCAIYSLMVSDRHLCILILPSEGHFSFARSTFFISAIGVLHYMIYSFLNFSFVRSTFLWCAIFARAFYSLLRCTHHLRDRHFNSARSSFVHSLLDPFEGFLVSRTWSRLVFIDRSPPGITGPIRGFFIRAWWRLLVACQPVSLDPQEGFSPFRSRR</sequence>
<evidence type="ECO:0000313" key="3">
    <source>
        <dbReference type="Proteomes" id="UP000187203"/>
    </source>
</evidence>
<protein>
    <submittedName>
        <fullName evidence="2">Pleiotropic drug resistance protein</fullName>
    </submittedName>
</protein>
<accession>A0A1R3JTS6</accession>
<feature type="transmembrane region" description="Helical" evidence="1">
    <location>
        <begin position="65"/>
        <end position="84"/>
    </location>
</feature>
<organism evidence="2 3">
    <name type="scientific">Corchorus olitorius</name>
    <dbReference type="NCBI Taxonomy" id="93759"/>
    <lineage>
        <taxon>Eukaryota</taxon>
        <taxon>Viridiplantae</taxon>
        <taxon>Streptophyta</taxon>
        <taxon>Embryophyta</taxon>
        <taxon>Tracheophyta</taxon>
        <taxon>Spermatophyta</taxon>
        <taxon>Magnoliopsida</taxon>
        <taxon>eudicotyledons</taxon>
        <taxon>Gunneridae</taxon>
        <taxon>Pentapetalae</taxon>
        <taxon>rosids</taxon>
        <taxon>malvids</taxon>
        <taxon>Malvales</taxon>
        <taxon>Malvaceae</taxon>
        <taxon>Grewioideae</taxon>
        <taxon>Apeibeae</taxon>
        <taxon>Corchorus</taxon>
    </lineage>
</organism>
<proteinExistence type="predicted"/>
<dbReference type="AlphaFoldDB" id="A0A1R3JTS6"/>
<name>A0A1R3JTS6_9ROSI</name>
<keyword evidence="1" id="KW-0812">Transmembrane</keyword>
<dbReference type="EMBL" id="AWUE01015361">
    <property type="protein sequence ID" value="OMO98255.1"/>
    <property type="molecule type" value="Genomic_DNA"/>
</dbReference>
<reference evidence="3" key="1">
    <citation type="submission" date="2013-09" db="EMBL/GenBank/DDBJ databases">
        <title>Corchorus olitorius genome sequencing.</title>
        <authorList>
            <person name="Alam M."/>
            <person name="Haque M.S."/>
            <person name="Islam M.S."/>
            <person name="Emdad E.M."/>
            <person name="Islam M.M."/>
            <person name="Ahmed B."/>
            <person name="Halim A."/>
            <person name="Hossen Q.M.M."/>
            <person name="Hossain M.Z."/>
            <person name="Ahmed R."/>
            <person name="Khan M.M."/>
            <person name="Islam R."/>
            <person name="Rashid M.M."/>
            <person name="Khan S.A."/>
            <person name="Rahman M.S."/>
            <person name="Alam M."/>
            <person name="Yahiya A.S."/>
            <person name="Khan M.S."/>
            <person name="Azam M.S."/>
            <person name="Haque T."/>
            <person name="Lashkar M.Z.H."/>
            <person name="Akhand A.I."/>
            <person name="Morshed G."/>
            <person name="Roy S."/>
            <person name="Uddin K.S."/>
            <person name="Rabeya T."/>
            <person name="Hossain A.S."/>
            <person name="Chowdhury A."/>
            <person name="Snigdha A.R."/>
            <person name="Mortoza M.S."/>
            <person name="Matin S.A."/>
            <person name="Hoque S.M.E."/>
            <person name="Islam M.K."/>
            <person name="Roy D.K."/>
            <person name="Haider R."/>
            <person name="Moosa M.M."/>
            <person name="Elias S.M."/>
            <person name="Hasan A.M."/>
            <person name="Jahan S."/>
            <person name="Shafiuddin M."/>
            <person name="Mahmood N."/>
            <person name="Shommy N.S."/>
        </authorList>
    </citation>
    <scope>NUCLEOTIDE SEQUENCE [LARGE SCALE GENOMIC DNA]</scope>
    <source>
        <strain evidence="3">cv. O-4</strain>
    </source>
</reference>
<keyword evidence="1" id="KW-1133">Transmembrane helix</keyword>
<dbReference type="Proteomes" id="UP000187203">
    <property type="component" value="Unassembled WGS sequence"/>
</dbReference>
<comment type="caution">
    <text evidence="2">The sequence shown here is derived from an EMBL/GenBank/DDBJ whole genome shotgun (WGS) entry which is preliminary data.</text>
</comment>